<dbReference type="RefSeq" id="WP_277860267.1">
    <property type="nucleotide sequence ID" value="NZ_JARRAG010000001.1"/>
</dbReference>
<dbReference type="SUPFAM" id="SSF54373">
    <property type="entry name" value="FAD-linked reductases, C-terminal domain"/>
    <property type="match status" value="1"/>
</dbReference>
<dbReference type="InterPro" id="IPR036188">
    <property type="entry name" value="FAD/NAD-bd_sf"/>
</dbReference>
<dbReference type="PANTHER" id="PTHR11552:SF213">
    <property type="entry name" value="DEHYDROGENASE, PUTATIVE-RELATED"/>
    <property type="match status" value="1"/>
</dbReference>
<dbReference type="InterPro" id="IPR012132">
    <property type="entry name" value="GMC_OxRdtase"/>
</dbReference>
<proteinExistence type="inferred from homology"/>
<keyword evidence="3" id="KW-0812">Transmembrane</keyword>
<dbReference type="Gene3D" id="3.40.1090.10">
    <property type="entry name" value="Cytosolic phospholipase A2 catalytic domain"/>
    <property type="match status" value="1"/>
</dbReference>
<dbReference type="Pfam" id="PF00732">
    <property type="entry name" value="GMC_oxred_N"/>
    <property type="match status" value="1"/>
</dbReference>
<dbReference type="SUPFAM" id="SSF52151">
    <property type="entry name" value="FabD/lysophospholipase-like"/>
    <property type="match status" value="2"/>
</dbReference>
<gene>
    <name evidence="5" type="ORF">PZE19_09075</name>
</gene>
<dbReference type="SUPFAM" id="SSF51905">
    <property type="entry name" value="FAD/NAD(P)-binding domain"/>
    <property type="match status" value="1"/>
</dbReference>
<dbReference type="PROSITE" id="PS00624">
    <property type="entry name" value="GMC_OXRED_2"/>
    <property type="match status" value="1"/>
</dbReference>
<feature type="domain" description="Glucose-methanol-choline oxidoreductase N-terminal" evidence="4">
    <location>
        <begin position="378"/>
        <end position="392"/>
    </location>
</feature>
<accession>A0ABT6F8K0</accession>
<dbReference type="InterPro" id="IPR000172">
    <property type="entry name" value="GMC_OxRdtase_N"/>
</dbReference>
<keyword evidence="6" id="KW-1185">Reference proteome</keyword>
<name>A0ABT6F8K0_9BACT</name>
<feature type="compositionally biased region" description="Basic and acidic residues" evidence="2">
    <location>
        <begin position="706"/>
        <end position="720"/>
    </location>
</feature>
<feature type="transmembrane region" description="Helical" evidence="3">
    <location>
        <begin position="1030"/>
        <end position="1051"/>
    </location>
</feature>
<dbReference type="Pfam" id="PF05199">
    <property type="entry name" value="GMC_oxred_C"/>
    <property type="match status" value="1"/>
</dbReference>
<feature type="transmembrane region" description="Helical" evidence="3">
    <location>
        <begin position="1114"/>
        <end position="1139"/>
    </location>
</feature>
<reference evidence="5 6" key="1">
    <citation type="submission" date="2023-03" db="EMBL/GenBank/DDBJ databases">
        <title>Paludisphaera mucosa sp. nov. a novel planctomycete from northern fen.</title>
        <authorList>
            <person name="Ivanova A."/>
        </authorList>
    </citation>
    <scope>NUCLEOTIDE SEQUENCE [LARGE SCALE GENOMIC DNA]</scope>
    <source>
        <strain evidence="5 6">Pla2</strain>
    </source>
</reference>
<evidence type="ECO:0000313" key="5">
    <source>
        <dbReference type="EMBL" id="MDG3003922.1"/>
    </source>
</evidence>
<sequence>MTTAETDVPRHEGFDYIVVGSGAGGGPLAARLALDGCRVLVIEAGSHGGPADAPEVSLVPGLHADSSEDPKLSWRFFVKHYENPPAGPDPKWHEPDRANHEDASHAGIFYPRAAALGGCTIHNAMITIAGPDSDWDDLAVYLDDDSWRSAAMRAYFEKLERNQYLPRPKPLPTRFLGRAWEGFLWLIGKDVDHTGGRHGYAGWLRTSVLDLKLGLGDRQLIGMIKAALKQVSATGLDGGWTWARTILRGRASQALDPNHATTQAESPEGVVLIPLAVCGRETPNHEDPAAPNVRRGRRSGPRERLLEVVGAHPDRLVIMTDCLVSRVLFDHSALPRAVGVEFRRGARLYRAHVSPSDEAGTLERAFVKPGGEVVLCGGSFNTPQLLMLSGIGDPEALARLAEQAGDPTLCALRDGYSEVIRGEDQAPRRIDLPGVGRNLQDRYEVSLVSEMQADFPLLEGAKVRSDPARPSSDPHLQEWREQGTGLYASNGAILGIFKRSSPEQPQPDLFIFGAPLPFKGYSVGYSAVGEQHDKFSWVILKGRTRNNGGVVRLRTTDPRDTPEINFHYFNEESRPGASLQDPDLHALVDGVKFVRGISRNARLFVKKELHPGEAVPTDDDAAIQRWILREAWGHHACGTCRMGPTGDPSAVLDARFGVRKVHGLRVVDGSIFPLIPGYFLVTNIYMASEKAADVLIEDARQRRDDAPEYPAELRRRESKALGRRRARVAESPDNTGAPLTTIDGTTPTWPDDVTGLALSGGGVRSATFNLGVLQALARAKRLRRVDFLSTVSGGGYIGSFLGRAFDRLRRTPVQGIGGRDYPPGPSHVEGALIHPGSPEIAWLRRQSNYLAPAGAGDDRVNAANYFRNFVSVHLVLGALFFALFGTMDAVRYKLLSPVLAFTRLVAVGGGGTPIGHLLEGIFGAFYSPWFLVAEGILLLLVVPLGIGFWLVSQDRDERFQGPTLVLLLLVASGLIGLALYFGLQTEPLLLGLSSLLAFVHVEMAWARGRRRQAALGAGDENTQRLRTRNILTYDLGFAMTLAAGALALAVVDTIGYSLQQYTARNDAYIRAFSTFFITIVGLVPLGRMLAGMFVPTRGPAVESSSSSRDFQAQVGAGLLAAVLFAVPLILYSFAAHAAFQGGDSYWRGLIATVAALVVSAVLAHPRALTFVNRSSFSDMYAARLARAYLGASNPVRRRPGSADVTEVIAGDDVPTLKDYLPHEMGGPFHLINLTVNQTIDFSSLRGNRDRKGESLAVSPIGMTVGTRWHSAWGADVGRAGAKTLRTRVKPLNAGPGSDHPALDVTGEASGKVEMLSLREWVALSGAAIGPGRGQSTRLGTALLFGLANLRTGRWWDSGLALSGRRGFPALSFLRRLVYAVPRTFLTHTLLISEWLALYPGPWGRYWHVSDGGFFENMGGYELIRRRVPRIIVCDGSADPDYTMEGLGELIRKVRIDFDAYVEPFTDAELDALVTGGDMPAAVRGRLGTIDELVPAAVAGSTGPKRSRKHAALYRVRYDEETVATSLLLYLKTSLTGDEEVDVAEYKALHSDFPHESTANQFFDEAQWESYRSLGEHVAAGLFGDPDWFWRVRP</sequence>
<comment type="caution">
    <text evidence="5">The sequence shown here is derived from an EMBL/GenBank/DDBJ whole genome shotgun (WGS) entry which is preliminary data.</text>
</comment>
<comment type="similarity">
    <text evidence="1">Belongs to the GMC oxidoreductase family.</text>
</comment>
<feature type="transmembrane region" description="Helical" evidence="3">
    <location>
        <begin position="865"/>
        <end position="886"/>
    </location>
</feature>
<protein>
    <submittedName>
        <fullName evidence="5">GMC oxidoreductase</fullName>
    </submittedName>
</protein>
<feature type="transmembrane region" description="Helical" evidence="3">
    <location>
        <begin position="963"/>
        <end position="982"/>
    </location>
</feature>
<evidence type="ECO:0000256" key="3">
    <source>
        <dbReference type="SAM" id="Phobius"/>
    </source>
</evidence>
<dbReference type="InterPro" id="IPR016035">
    <property type="entry name" value="Acyl_Trfase/lysoPLipase"/>
</dbReference>
<feature type="transmembrane region" description="Helical" evidence="3">
    <location>
        <begin position="1071"/>
        <end position="1094"/>
    </location>
</feature>
<feature type="compositionally biased region" description="Polar residues" evidence="2">
    <location>
        <begin position="732"/>
        <end position="748"/>
    </location>
</feature>
<feature type="transmembrane region" description="Helical" evidence="3">
    <location>
        <begin position="930"/>
        <end position="951"/>
    </location>
</feature>
<evidence type="ECO:0000256" key="1">
    <source>
        <dbReference type="ARBA" id="ARBA00010790"/>
    </source>
</evidence>
<keyword evidence="3" id="KW-1133">Transmembrane helix</keyword>
<feature type="transmembrane region" description="Helical" evidence="3">
    <location>
        <begin position="1145"/>
        <end position="1163"/>
    </location>
</feature>
<feature type="transmembrane region" description="Helical" evidence="3">
    <location>
        <begin position="898"/>
        <end position="918"/>
    </location>
</feature>
<evidence type="ECO:0000256" key="2">
    <source>
        <dbReference type="SAM" id="MobiDB-lite"/>
    </source>
</evidence>
<dbReference type="InterPro" id="IPR007867">
    <property type="entry name" value="GMC_OxRtase_C"/>
</dbReference>
<keyword evidence="3" id="KW-0472">Membrane</keyword>
<evidence type="ECO:0000259" key="4">
    <source>
        <dbReference type="PROSITE" id="PS00624"/>
    </source>
</evidence>
<feature type="region of interest" description="Disordered" evidence="2">
    <location>
        <begin position="706"/>
        <end position="748"/>
    </location>
</feature>
<dbReference type="PANTHER" id="PTHR11552">
    <property type="entry name" value="GLUCOSE-METHANOL-CHOLINE GMC OXIDOREDUCTASE"/>
    <property type="match status" value="1"/>
</dbReference>
<dbReference type="Gene3D" id="3.50.50.60">
    <property type="entry name" value="FAD/NAD(P)-binding domain"/>
    <property type="match status" value="2"/>
</dbReference>
<organism evidence="5 6">
    <name type="scientific">Paludisphaera mucosa</name>
    <dbReference type="NCBI Taxonomy" id="3030827"/>
    <lineage>
        <taxon>Bacteria</taxon>
        <taxon>Pseudomonadati</taxon>
        <taxon>Planctomycetota</taxon>
        <taxon>Planctomycetia</taxon>
        <taxon>Isosphaerales</taxon>
        <taxon>Isosphaeraceae</taxon>
        <taxon>Paludisphaera</taxon>
    </lineage>
</organism>
<evidence type="ECO:0000313" key="6">
    <source>
        <dbReference type="Proteomes" id="UP001216907"/>
    </source>
</evidence>
<dbReference type="Proteomes" id="UP001216907">
    <property type="component" value="Unassembled WGS sequence"/>
</dbReference>
<dbReference type="EMBL" id="JARRAG010000001">
    <property type="protein sequence ID" value="MDG3003922.1"/>
    <property type="molecule type" value="Genomic_DNA"/>
</dbReference>